<sequence>MPCNPHPHPLPRIASSLAAYSSASDAAAVYLLTAIQELRLLKAIHRFNELDYRREEEEEGHAEDADEEREQHPTVATVISLQDAACRRFISPP</sequence>
<name>A0A484CCL9_PERFV</name>
<protein>
    <submittedName>
        <fullName evidence="2">Uncharacterized protein</fullName>
    </submittedName>
</protein>
<comment type="caution">
    <text evidence="2">The sequence shown here is derived from an EMBL/GenBank/DDBJ whole genome shotgun (WGS) entry which is preliminary data.</text>
</comment>
<dbReference type="Proteomes" id="UP000295070">
    <property type="component" value="Chromosome 16"/>
</dbReference>
<organism evidence="2 3">
    <name type="scientific">Perca flavescens</name>
    <name type="common">American yellow perch</name>
    <name type="synonym">Morone flavescens</name>
    <dbReference type="NCBI Taxonomy" id="8167"/>
    <lineage>
        <taxon>Eukaryota</taxon>
        <taxon>Metazoa</taxon>
        <taxon>Chordata</taxon>
        <taxon>Craniata</taxon>
        <taxon>Vertebrata</taxon>
        <taxon>Euteleostomi</taxon>
        <taxon>Actinopterygii</taxon>
        <taxon>Neopterygii</taxon>
        <taxon>Teleostei</taxon>
        <taxon>Neoteleostei</taxon>
        <taxon>Acanthomorphata</taxon>
        <taxon>Eupercaria</taxon>
        <taxon>Perciformes</taxon>
        <taxon>Percoidei</taxon>
        <taxon>Percidae</taxon>
        <taxon>Percinae</taxon>
        <taxon>Perca</taxon>
    </lineage>
</organism>
<feature type="compositionally biased region" description="Acidic residues" evidence="1">
    <location>
        <begin position="56"/>
        <end position="68"/>
    </location>
</feature>
<feature type="region of interest" description="Disordered" evidence="1">
    <location>
        <begin position="54"/>
        <end position="74"/>
    </location>
</feature>
<proteinExistence type="predicted"/>
<accession>A0A484CCL9</accession>
<reference evidence="2 3" key="1">
    <citation type="submission" date="2019-01" db="EMBL/GenBank/DDBJ databases">
        <title>A chromosome-scale genome assembly of the yellow perch, Perca flavescens.</title>
        <authorList>
            <person name="Feron R."/>
            <person name="Morvezen R."/>
            <person name="Bestin A."/>
            <person name="Haffray P."/>
            <person name="Klopp C."/>
            <person name="Zahm M."/>
            <person name="Cabau C."/>
            <person name="Roques C."/>
            <person name="Donnadieu C."/>
            <person name="Bouchez O."/>
            <person name="Christie M."/>
            <person name="Larson W."/>
            <person name="Guiguen Y."/>
        </authorList>
    </citation>
    <scope>NUCLEOTIDE SEQUENCE [LARGE SCALE GENOMIC DNA]</scope>
    <source>
        <strain evidence="2">YP-PL-M2</strain>
        <tissue evidence="2">Blood</tissue>
    </source>
</reference>
<evidence type="ECO:0000256" key="1">
    <source>
        <dbReference type="SAM" id="MobiDB-lite"/>
    </source>
</evidence>
<gene>
    <name evidence="2" type="ORF">EPR50_G00166380</name>
</gene>
<dbReference type="AlphaFoldDB" id="A0A484CCL9"/>
<dbReference type="EMBL" id="SCKG01000016">
    <property type="protein sequence ID" value="TDH01790.1"/>
    <property type="molecule type" value="Genomic_DNA"/>
</dbReference>
<evidence type="ECO:0000313" key="2">
    <source>
        <dbReference type="EMBL" id="TDH01790.1"/>
    </source>
</evidence>
<keyword evidence="3" id="KW-1185">Reference proteome</keyword>
<evidence type="ECO:0000313" key="3">
    <source>
        <dbReference type="Proteomes" id="UP000295070"/>
    </source>
</evidence>